<dbReference type="NCBIfam" id="TIGR01251">
    <property type="entry name" value="ribP_PPkin"/>
    <property type="match status" value="1"/>
</dbReference>
<evidence type="ECO:0000256" key="1">
    <source>
        <dbReference type="ARBA" id="ARBA00022727"/>
    </source>
</evidence>
<feature type="domain" description="Ribose-phosphate pyrophosphokinase N-terminal" evidence="4">
    <location>
        <begin position="9"/>
        <end position="115"/>
    </location>
</feature>
<proteinExistence type="inferred from homology"/>
<evidence type="ECO:0000313" key="6">
    <source>
        <dbReference type="Proteomes" id="UP001064632"/>
    </source>
</evidence>
<dbReference type="InterPro" id="IPR029099">
    <property type="entry name" value="Pribosyltran_N"/>
</dbReference>
<dbReference type="EMBL" id="CP104694">
    <property type="protein sequence ID" value="UXI66055.1"/>
    <property type="molecule type" value="Genomic_DNA"/>
</dbReference>
<gene>
    <name evidence="5" type="ORF">N4264_14980</name>
</gene>
<protein>
    <submittedName>
        <fullName evidence="5">Ribose-phosphate diphosphokinase</fullName>
        <ecNumber evidence="5">2.7.6.1</ecNumber>
    </submittedName>
</protein>
<sequence length="303" mass="32674">MTALIVGFPGSESIATALSERLSGEHRTLAWRHFPDGESLVTLDATCQDRDVIFVCSMIEPDRLALPLLFAARTAREFGARRIGLVAPYLAYMRQDKRFHAGEAISAPHFAAFLSWVVDWLVTVDPHLHRNPTLQPLFGIPAQHVSAMPAAADWIATNVSRPILIGPDSESVQWVATVASRIGAPMTVLQKNRRGDRDVEVSLPDRDLLQGRTPVLIDDIIASGHTLIETLGHLKRLGLPPAVCVAVHGIFADNADTLVLAAGASRLATSNTIAHASNAFDITAVLLPAVTAMLRQAAERSVA</sequence>
<comment type="similarity">
    <text evidence="2">Belongs to the ribose-phosphate pyrophosphokinase family.</text>
</comment>
<dbReference type="SMART" id="SM01400">
    <property type="entry name" value="Pribosyltran_N"/>
    <property type="match status" value="1"/>
</dbReference>
<dbReference type="InterPro" id="IPR000836">
    <property type="entry name" value="PRTase_dom"/>
</dbReference>
<evidence type="ECO:0000259" key="3">
    <source>
        <dbReference type="Pfam" id="PF00156"/>
    </source>
</evidence>
<dbReference type="Pfam" id="PF00156">
    <property type="entry name" value="Pribosyltran"/>
    <property type="match status" value="1"/>
</dbReference>
<dbReference type="SUPFAM" id="SSF53271">
    <property type="entry name" value="PRTase-like"/>
    <property type="match status" value="2"/>
</dbReference>
<organism evidence="5 6">
    <name type="scientific">Tahibacter amnicola</name>
    <dbReference type="NCBI Taxonomy" id="2976241"/>
    <lineage>
        <taxon>Bacteria</taxon>
        <taxon>Pseudomonadati</taxon>
        <taxon>Pseudomonadota</taxon>
        <taxon>Gammaproteobacteria</taxon>
        <taxon>Lysobacterales</taxon>
        <taxon>Rhodanobacteraceae</taxon>
        <taxon>Tahibacter</taxon>
    </lineage>
</organism>
<dbReference type="EC" id="2.7.6.1" evidence="5"/>
<dbReference type="PANTHER" id="PTHR10210:SF41">
    <property type="entry name" value="RIBOSE-PHOSPHATE PYROPHOSPHOKINASE 1, CHLOROPLASTIC"/>
    <property type="match status" value="1"/>
</dbReference>
<evidence type="ECO:0000256" key="2">
    <source>
        <dbReference type="RuleBase" id="RU004324"/>
    </source>
</evidence>
<dbReference type="InterPro" id="IPR005946">
    <property type="entry name" value="Rib-P_diPkinase"/>
</dbReference>
<keyword evidence="5" id="KW-0808">Transferase</keyword>
<dbReference type="GO" id="GO:0004749">
    <property type="term" value="F:ribose phosphate diphosphokinase activity"/>
    <property type="evidence" value="ECO:0007669"/>
    <property type="project" value="UniProtKB-EC"/>
</dbReference>
<evidence type="ECO:0000259" key="4">
    <source>
        <dbReference type="Pfam" id="PF13793"/>
    </source>
</evidence>
<name>A0ABY6BCK3_9GAMM</name>
<keyword evidence="6" id="KW-1185">Reference proteome</keyword>
<dbReference type="InterPro" id="IPR029057">
    <property type="entry name" value="PRTase-like"/>
</dbReference>
<evidence type="ECO:0000313" key="5">
    <source>
        <dbReference type="EMBL" id="UXI66055.1"/>
    </source>
</evidence>
<dbReference type="NCBIfam" id="NF005537">
    <property type="entry name" value="PRK07199.1"/>
    <property type="match status" value="1"/>
</dbReference>
<dbReference type="Gene3D" id="3.40.50.2020">
    <property type="match status" value="2"/>
</dbReference>
<reference evidence="5" key="1">
    <citation type="submission" date="2022-09" db="EMBL/GenBank/DDBJ databases">
        <title>Tahibacter sp. nov., isolated from a fresh water.</title>
        <authorList>
            <person name="Baek J.H."/>
            <person name="Lee J.K."/>
            <person name="Kim J.M."/>
            <person name="Jeon C.O."/>
        </authorList>
    </citation>
    <scope>NUCLEOTIDE SEQUENCE</scope>
    <source>
        <strain evidence="5">W38</strain>
    </source>
</reference>
<dbReference type="PANTHER" id="PTHR10210">
    <property type="entry name" value="RIBOSE-PHOSPHATE DIPHOSPHOKINASE FAMILY MEMBER"/>
    <property type="match status" value="1"/>
</dbReference>
<dbReference type="CDD" id="cd06223">
    <property type="entry name" value="PRTases_typeI"/>
    <property type="match status" value="1"/>
</dbReference>
<dbReference type="Pfam" id="PF13793">
    <property type="entry name" value="Pribosyltran_N"/>
    <property type="match status" value="1"/>
</dbReference>
<accession>A0ABY6BCK3</accession>
<dbReference type="Proteomes" id="UP001064632">
    <property type="component" value="Chromosome"/>
</dbReference>
<dbReference type="RefSeq" id="WP_261693041.1">
    <property type="nucleotide sequence ID" value="NZ_CP104694.1"/>
</dbReference>
<keyword evidence="1 2" id="KW-0545">Nucleotide biosynthesis</keyword>
<feature type="domain" description="Phosphoribosyltransferase" evidence="3">
    <location>
        <begin position="152"/>
        <end position="271"/>
    </location>
</feature>